<evidence type="ECO:0000313" key="4">
    <source>
        <dbReference type="Proteomes" id="UP000191691"/>
    </source>
</evidence>
<dbReference type="SUPFAM" id="SSF52777">
    <property type="entry name" value="CoA-dependent acyltransferases"/>
    <property type="match status" value="1"/>
</dbReference>
<keyword evidence="4" id="KW-1185">Reference proteome</keyword>
<comment type="caution">
    <text evidence="3">The sequence shown here is derived from an EMBL/GenBank/DDBJ whole genome shotgun (WGS) entry which is preliminary data.</text>
</comment>
<evidence type="ECO:0000313" key="3">
    <source>
        <dbReference type="EMBL" id="OQE74584.1"/>
    </source>
</evidence>
<sequence length="316" mass="35606">MFRSQSLESVADSSRLDPKGESQPHAPQPFALVTDVDIKAELQDDHGVADALPLTALQEGILASTIQGYQDYLPRSPRRYAPPRLRRPFPSLPAGRRSRKFTSFKEFAFQIWQINQTRPTLDFWTQPDKRPITFNYPNATEPCINVSVVHIIHLDFETFSRLSGVTVSTLFQSIFQIWLARRSGQTRIAFDYLYTGRNVDLPDPQGINGTCANLLPMRSEVDAQTPVQAYLLRTQDDFWQYTKNNSVGIEDICQACGVPRAEVGNQALFLFQSFETASPAKEVTQKLVVMAKSEVTMLQPYAVVFEVIKTADLNGI</sequence>
<dbReference type="GO" id="GO:0043041">
    <property type="term" value="P:amino acid activation for nonribosomal peptide biosynthetic process"/>
    <property type="evidence" value="ECO:0007669"/>
    <property type="project" value="TreeGrafter"/>
</dbReference>
<dbReference type="Proteomes" id="UP000191691">
    <property type="component" value="Unassembled WGS sequence"/>
</dbReference>
<dbReference type="GO" id="GO:0003824">
    <property type="term" value="F:catalytic activity"/>
    <property type="evidence" value="ECO:0007669"/>
    <property type="project" value="InterPro"/>
</dbReference>
<feature type="region of interest" description="Disordered" evidence="1">
    <location>
        <begin position="1"/>
        <end position="29"/>
    </location>
</feature>
<dbReference type="PANTHER" id="PTHR45527">
    <property type="entry name" value="NONRIBOSOMAL PEPTIDE SYNTHETASE"/>
    <property type="match status" value="1"/>
</dbReference>
<proteinExistence type="predicted"/>
<dbReference type="Pfam" id="PF00668">
    <property type="entry name" value="Condensation"/>
    <property type="match status" value="1"/>
</dbReference>
<evidence type="ECO:0000259" key="2">
    <source>
        <dbReference type="Pfam" id="PF00668"/>
    </source>
</evidence>
<dbReference type="AlphaFoldDB" id="A0A1V6XHF4"/>
<reference evidence="4" key="1">
    <citation type="journal article" date="2017" name="Nat. Microbiol.">
        <title>Global analysis of biosynthetic gene clusters reveals vast potential of secondary metabolite production in Penicillium species.</title>
        <authorList>
            <person name="Nielsen J.C."/>
            <person name="Grijseels S."/>
            <person name="Prigent S."/>
            <person name="Ji B."/>
            <person name="Dainat J."/>
            <person name="Nielsen K.F."/>
            <person name="Frisvad J.C."/>
            <person name="Workman M."/>
            <person name="Nielsen J."/>
        </authorList>
    </citation>
    <scope>NUCLEOTIDE SEQUENCE [LARGE SCALE GENOMIC DNA]</scope>
    <source>
        <strain evidence="4">IBT 13039</strain>
    </source>
</reference>
<gene>
    <name evidence="3" type="ORF">PENNAL_c0079G11996</name>
</gene>
<feature type="domain" description="Condensation" evidence="2">
    <location>
        <begin position="155"/>
        <end position="284"/>
    </location>
</feature>
<dbReference type="PANTHER" id="PTHR45527:SF1">
    <property type="entry name" value="FATTY ACID SYNTHASE"/>
    <property type="match status" value="1"/>
</dbReference>
<feature type="compositionally biased region" description="Polar residues" evidence="1">
    <location>
        <begin position="1"/>
        <end position="12"/>
    </location>
</feature>
<evidence type="ECO:0000256" key="1">
    <source>
        <dbReference type="SAM" id="MobiDB-lite"/>
    </source>
</evidence>
<organism evidence="3 4">
    <name type="scientific">Penicillium nalgiovense</name>
    <dbReference type="NCBI Taxonomy" id="60175"/>
    <lineage>
        <taxon>Eukaryota</taxon>
        <taxon>Fungi</taxon>
        <taxon>Dikarya</taxon>
        <taxon>Ascomycota</taxon>
        <taxon>Pezizomycotina</taxon>
        <taxon>Eurotiomycetes</taxon>
        <taxon>Eurotiomycetidae</taxon>
        <taxon>Eurotiales</taxon>
        <taxon>Aspergillaceae</taxon>
        <taxon>Penicillium</taxon>
    </lineage>
</organism>
<dbReference type="OMA" id="GIEDICQ"/>
<dbReference type="GO" id="GO:0005737">
    <property type="term" value="C:cytoplasm"/>
    <property type="evidence" value="ECO:0007669"/>
    <property type="project" value="TreeGrafter"/>
</dbReference>
<dbReference type="GO" id="GO:0031177">
    <property type="term" value="F:phosphopantetheine binding"/>
    <property type="evidence" value="ECO:0007669"/>
    <property type="project" value="TreeGrafter"/>
</dbReference>
<protein>
    <recommendedName>
        <fullName evidence="2">Condensation domain-containing protein</fullName>
    </recommendedName>
</protein>
<accession>A0A1V6XHF4</accession>
<dbReference type="EMBL" id="MOOB01000079">
    <property type="protein sequence ID" value="OQE74584.1"/>
    <property type="molecule type" value="Genomic_DNA"/>
</dbReference>
<dbReference type="Gene3D" id="3.30.559.30">
    <property type="entry name" value="Nonribosomal peptide synthetase, condensation domain"/>
    <property type="match status" value="1"/>
</dbReference>
<name>A0A1V6XHF4_PENNA</name>
<dbReference type="GO" id="GO:0044550">
    <property type="term" value="P:secondary metabolite biosynthetic process"/>
    <property type="evidence" value="ECO:0007669"/>
    <property type="project" value="TreeGrafter"/>
</dbReference>
<dbReference type="InterPro" id="IPR001242">
    <property type="entry name" value="Condensation_dom"/>
</dbReference>